<keyword evidence="2" id="KW-1185">Reference proteome</keyword>
<evidence type="ECO:0000313" key="2">
    <source>
        <dbReference type="Proteomes" id="UP000192756"/>
    </source>
</evidence>
<accession>A0A1W2BQ28</accession>
<proteinExistence type="predicted"/>
<name>A0A1W2BQ28_9SPHI</name>
<evidence type="ECO:0000313" key="1">
    <source>
        <dbReference type="EMBL" id="SMC75003.1"/>
    </source>
</evidence>
<dbReference type="EMBL" id="FWXT01000001">
    <property type="protein sequence ID" value="SMC75003.1"/>
    <property type="molecule type" value="Genomic_DNA"/>
</dbReference>
<dbReference type="RefSeq" id="WP_084239057.1">
    <property type="nucleotide sequence ID" value="NZ_FWXT01000001.1"/>
</dbReference>
<dbReference type="AlphaFoldDB" id="A0A1W2BQ28"/>
<sequence length="140" mass="16798">MKRSMKPEKYIWSEKDFPDLGWHDNRIRAMFFDHKDHVFSLSIDYIYKWEENFKGYWVTPAMQSFYDVSYLEMNLSFGIMADLIIEDIFRGKERSTPNGLMTEYEYTVNTNVGTIIFFSTGFELELKQDPEFSESQDFEL</sequence>
<protein>
    <submittedName>
        <fullName evidence="1">Uncharacterized protein</fullName>
    </submittedName>
</protein>
<dbReference type="OrthoDB" id="7060651at2"/>
<dbReference type="Proteomes" id="UP000192756">
    <property type="component" value="Unassembled WGS sequence"/>
</dbReference>
<organism evidence="1 2">
    <name type="scientific">Pedobacter africanus</name>
    <dbReference type="NCBI Taxonomy" id="151894"/>
    <lineage>
        <taxon>Bacteria</taxon>
        <taxon>Pseudomonadati</taxon>
        <taxon>Bacteroidota</taxon>
        <taxon>Sphingobacteriia</taxon>
        <taxon>Sphingobacteriales</taxon>
        <taxon>Sphingobacteriaceae</taxon>
        <taxon>Pedobacter</taxon>
    </lineage>
</organism>
<dbReference type="STRING" id="151894.SAMN04488524_2545"/>
<gene>
    <name evidence="1" type="ORF">SAMN04488524_2545</name>
</gene>
<reference evidence="2" key="1">
    <citation type="submission" date="2017-04" db="EMBL/GenBank/DDBJ databases">
        <authorList>
            <person name="Varghese N."/>
            <person name="Submissions S."/>
        </authorList>
    </citation>
    <scope>NUCLEOTIDE SEQUENCE [LARGE SCALE GENOMIC DNA]</scope>
    <source>
        <strain evidence="2">DSM 12126</strain>
    </source>
</reference>